<evidence type="ECO:0000256" key="1">
    <source>
        <dbReference type="SAM" id="MobiDB-lite"/>
    </source>
</evidence>
<name>D5P670_9MYCO</name>
<dbReference type="RefSeq" id="WP_007170693.1">
    <property type="nucleotide sequence ID" value="NZ_GG770556.1"/>
</dbReference>
<organism evidence="2 3">
    <name type="scientific">Mycobacterium parascrofulaceum ATCC BAA-614</name>
    <dbReference type="NCBI Taxonomy" id="525368"/>
    <lineage>
        <taxon>Bacteria</taxon>
        <taxon>Bacillati</taxon>
        <taxon>Actinomycetota</taxon>
        <taxon>Actinomycetes</taxon>
        <taxon>Mycobacteriales</taxon>
        <taxon>Mycobacteriaceae</taxon>
        <taxon>Mycobacterium</taxon>
        <taxon>Mycobacterium simiae complex</taxon>
    </lineage>
</organism>
<feature type="compositionally biased region" description="Basic and acidic residues" evidence="1">
    <location>
        <begin position="120"/>
        <end position="140"/>
    </location>
</feature>
<comment type="caution">
    <text evidence="2">The sequence shown here is derived from an EMBL/GenBank/DDBJ whole genome shotgun (WGS) entry which is preliminary data.</text>
</comment>
<dbReference type="AlphaFoldDB" id="D5P670"/>
<proteinExistence type="predicted"/>
<feature type="compositionally biased region" description="Basic and acidic residues" evidence="1">
    <location>
        <begin position="84"/>
        <end position="112"/>
    </location>
</feature>
<evidence type="ECO:0000313" key="3">
    <source>
        <dbReference type="Proteomes" id="UP000003653"/>
    </source>
</evidence>
<dbReference type="eggNOG" id="ENOG5031FT2">
    <property type="taxonomic scope" value="Bacteria"/>
</dbReference>
<dbReference type="Proteomes" id="UP000003653">
    <property type="component" value="Unassembled WGS sequence"/>
</dbReference>
<sequence length="496" mass="53297">MTALVQQIEELGVQEWAALTKRCAEAAVAAAARQGIAPSGAVAAVAAMSEEELIEHRNRFGPAPKRLSPVAQLVHADQLRVVAERQAQKADQDRRDAEAAAEMARAEAERSSRAATAARELARATKTESARQEAQRAEERAAAQQRLDLLRDELEQVRADAAAEAAAAREALRAAEARAEERAAERSAERAAAEQTIQELRAELARVRADAEAEVAAAQEKVRAAEERAEQRIAERASERQAAEHRVEQVRGELERVRADAEAAVAAARGQASGEIAAAQQTAQVQIAQARSAAQEAIARAHTEVEEVRAEASAHVAEARRQADAAIATAHEAVHAEIARVHAEREEIRRAAGLKDPGAGDTLLSIPVPAAGIRAYTGAIEDALSTVRDVDYVLEAAVSGRGRPEEGTDAELVRRLVGAAAEQAWHLSEELRTLPTRFSTAWDVQAAENYVAVAANAYGALLQRIEAAVEQLRVSGESELVQIVTAMLDEHPWRRT</sequence>
<gene>
    <name evidence="2" type="ORF">HMPREF0591_1672</name>
</gene>
<feature type="region of interest" description="Disordered" evidence="1">
    <location>
        <begin position="84"/>
        <end position="140"/>
    </location>
</feature>
<evidence type="ECO:0000313" key="2">
    <source>
        <dbReference type="EMBL" id="EFG78429.1"/>
    </source>
</evidence>
<accession>D5P670</accession>
<dbReference type="EMBL" id="ADNV01000122">
    <property type="protein sequence ID" value="EFG78429.1"/>
    <property type="molecule type" value="Genomic_DNA"/>
</dbReference>
<keyword evidence="3" id="KW-1185">Reference proteome</keyword>
<dbReference type="HOGENOM" id="CLU_550751_0_0_11"/>
<protein>
    <submittedName>
        <fullName evidence="2">Uncharacterized protein</fullName>
    </submittedName>
</protein>
<reference evidence="2 3" key="1">
    <citation type="submission" date="2010-04" db="EMBL/GenBank/DDBJ databases">
        <authorList>
            <person name="Muzny D."/>
            <person name="Qin X."/>
            <person name="Deng J."/>
            <person name="Jiang H."/>
            <person name="Liu Y."/>
            <person name="Qu J."/>
            <person name="Song X.-Z."/>
            <person name="Zhang L."/>
            <person name="Thornton R."/>
            <person name="Coyle M."/>
            <person name="Francisco L."/>
            <person name="Jackson L."/>
            <person name="Javaid M."/>
            <person name="Korchina V."/>
            <person name="Kovar C."/>
            <person name="Mata R."/>
            <person name="Mathew T."/>
            <person name="Ngo R."/>
            <person name="Nguyen L."/>
            <person name="Nguyen N."/>
            <person name="Okwuonu G."/>
            <person name="Ongeri F."/>
            <person name="Pham C."/>
            <person name="Simmons D."/>
            <person name="Wilczek-Boney K."/>
            <person name="Hale W."/>
            <person name="Jakkamsetti A."/>
            <person name="Pham P."/>
            <person name="Ruth R."/>
            <person name="San Lucas F."/>
            <person name="Warren J."/>
            <person name="Zhang J."/>
            <person name="Zhao Z."/>
            <person name="Zhou C."/>
            <person name="Zhu D."/>
            <person name="Lee S."/>
            <person name="Bess C."/>
            <person name="Blankenburg K."/>
            <person name="Forbes L."/>
            <person name="Fu Q."/>
            <person name="Gubbala S."/>
            <person name="Hirani K."/>
            <person name="Jayaseelan J.C."/>
            <person name="Lara F."/>
            <person name="Munidasa M."/>
            <person name="Palculict T."/>
            <person name="Patil S."/>
            <person name="Pu L.-L."/>
            <person name="Saada N."/>
            <person name="Tang L."/>
            <person name="Weissenberger G."/>
            <person name="Zhu Y."/>
            <person name="Hemphill L."/>
            <person name="Shang Y."/>
            <person name="Youmans B."/>
            <person name="Ayvaz T."/>
            <person name="Ross M."/>
            <person name="Santibanez J."/>
            <person name="Aqrawi P."/>
            <person name="Gross S."/>
            <person name="Joshi V."/>
            <person name="Fowler G."/>
            <person name="Nazareth L."/>
            <person name="Reid J."/>
            <person name="Worley K."/>
            <person name="Petrosino J."/>
            <person name="Highlander S."/>
            <person name="Gibbs R."/>
        </authorList>
    </citation>
    <scope>NUCLEOTIDE SEQUENCE [LARGE SCALE GENOMIC DNA]</scope>
    <source>
        <strain evidence="2 3">ATCC BAA-614</strain>
    </source>
</reference>